<organism evidence="2 4">
    <name type="scientific">Gardnerella swidsinskii</name>
    <dbReference type="NCBI Taxonomy" id="2792979"/>
    <lineage>
        <taxon>Bacteria</taxon>
        <taxon>Bacillati</taxon>
        <taxon>Actinomycetota</taxon>
        <taxon>Actinomycetes</taxon>
        <taxon>Bifidobacteriales</taxon>
        <taxon>Bifidobacteriaceae</taxon>
        <taxon>Gardnerella</taxon>
    </lineage>
</organism>
<evidence type="ECO:0000313" key="2">
    <source>
        <dbReference type="EMBL" id="PMC55308.1"/>
    </source>
</evidence>
<evidence type="ECO:0000313" key="3">
    <source>
        <dbReference type="Proteomes" id="UP000186260"/>
    </source>
</evidence>
<accession>A0A9X7I9P7</accession>
<sequence>MNMSVSNKSIGVKQIDKNYNNGEAVGAFRDVKRYVYPPQVADKSIYESASNGVKSTPCIADDHTVMTLLPKSSQDVESFQHTERSQDISIKHKSCMFNNSEEDNLIARDSLDPLPKNILVGMSAADGIGLSTSLSILSRYISEQGHSVALVDADLTHGGLDVLLGLESDEGRRLQEVDASLGKCDGYVLRNELLHWDNVDVLAFSPWHGKYPEPWVLEAAIRGLADAVDVVIVDIGSGETAMKSYHNIPQFIDSATLAAVELSVLDLARFRALLQKLDTLCDSEVKFNKFAVVGLSPRGLTQKSYVLSIDEASEYLSTTFLGSLQHDARMYADIIGGYGIRNVPSSMKETMKRINNWLIGDVISNTKNAVTKYRRSQYRRSKYSRGKYDRK</sequence>
<dbReference type="AlphaFoldDB" id="A0A9X7I9P7"/>
<reference evidence="3" key="1">
    <citation type="submission" date="2017-01" db="EMBL/GenBank/DDBJ databases">
        <title>Gardnerella vaginalis bacteremia associated with severe acute encephalopathy in a young female patient: Case Report and characterization of the isolate.</title>
        <authorList>
            <person name="Tankovic J."/>
            <person name="Timinskas A."/>
            <person name="Zilnyte M."/>
            <person name="Janulaitiene M."/>
            <person name="Zvirbliene A."/>
            <person name="Pleckaityte M."/>
        </authorList>
    </citation>
    <scope>NUCLEOTIDE SEQUENCE [LARGE SCALE GENOMIC DNA]</scope>
    <source>
        <strain evidence="3">GV37</strain>
    </source>
</reference>
<reference evidence="1" key="2">
    <citation type="submission" date="2017-01" db="EMBL/GenBank/DDBJ databases">
        <authorList>
            <person name="Timinskas A."/>
        </authorList>
    </citation>
    <scope>NUCLEOTIDE SEQUENCE</scope>
    <source>
        <strain evidence="1">GV37</strain>
    </source>
</reference>
<dbReference type="SUPFAM" id="SSF52540">
    <property type="entry name" value="P-loop containing nucleoside triphosphate hydrolases"/>
    <property type="match status" value="1"/>
</dbReference>
<reference evidence="2 4" key="3">
    <citation type="submission" date="2017-09" db="EMBL/GenBank/DDBJ databases">
        <title>Bacterial strain isolated from the female urinary microbiota.</title>
        <authorList>
            <person name="Thomas-White K."/>
            <person name="Kumar N."/>
            <person name="Forster S."/>
            <person name="Putonti C."/>
            <person name="Lawley T."/>
            <person name="Wolfe A.J."/>
        </authorList>
    </citation>
    <scope>NUCLEOTIDE SEQUENCE [LARGE SCALE GENOMIC DNA]</scope>
    <source>
        <strain evidence="2 4">UMB0411</strain>
    </source>
</reference>
<proteinExistence type="predicted"/>
<dbReference type="InterPro" id="IPR027417">
    <property type="entry name" value="P-loop_NTPase"/>
</dbReference>
<dbReference type="Gene3D" id="3.40.50.300">
    <property type="entry name" value="P-loop containing nucleotide triphosphate hydrolases"/>
    <property type="match status" value="1"/>
</dbReference>
<reference evidence="1" key="4">
    <citation type="journal article" date="2021" name="Pathogens">
        <title>Discrimination of Gardnerella Species by Combining MALDI-TOF Protein Profile, Chaperonin cpn60 Sequences, and Phenotypic Characteristics.</title>
        <authorList>
            <person name="Bulavaite A."/>
            <person name="Maier T."/>
            <person name="Pleckaityte M."/>
        </authorList>
    </citation>
    <scope>NUCLEOTIDE SEQUENCE</scope>
    <source>
        <strain evidence="1">GV37</strain>
    </source>
</reference>
<dbReference type="EMBL" id="CP019058">
    <property type="protein sequence ID" value="APW18176.1"/>
    <property type="molecule type" value="Genomic_DNA"/>
</dbReference>
<dbReference type="Proteomes" id="UP000235293">
    <property type="component" value="Unassembled WGS sequence"/>
</dbReference>
<dbReference type="RefSeq" id="WP_033888545.1">
    <property type="nucleotide sequence ID" value="NZ_CP019058.1"/>
</dbReference>
<name>A0A9X7I9P7_9BIFI</name>
<gene>
    <name evidence="1" type="ORF">BVL65_00720</name>
    <name evidence="2" type="ORF">CJ213_04245</name>
</gene>
<protein>
    <submittedName>
        <fullName evidence="2">ATPase</fullName>
    </submittedName>
</protein>
<keyword evidence="3" id="KW-1185">Reference proteome</keyword>
<dbReference type="EMBL" id="PNGY01000001">
    <property type="protein sequence ID" value="PMC55308.1"/>
    <property type="molecule type" value="Genomic_DNA"/>
</dbReference>
<evidence type="ECO:0000313" key="1">
    <source>
        <dbReference type="EMBL" id="APW18176.1"/>
    </source>
</evidence>
<evidence type="ECO:0000313" key="4">
    <source>
        <dbReference type="Proteomes" id="UP000235293"/>
    </source>
</evidence>
<dbReference type="Proteomes" id="UP000186260">
    <property type="component" value="Chromosome"/>
</dbReference>